<evidence type="ECO:0000313" key="3">
    <source>
        <dbReference type="Proteomes" id="UP000299102"/>
    </source>
</evidence>
<dbReference type="AlphaFoldDB" id="A0A4C1WBD3"/>
<sequence length="144" mass="15097">MKSTRAATGAGAGPIVVPCLRPMAHDSGRCTVLDSDSGPAFDANLSNSDSDYGLAFSILISVYTALHSDLIPCSISTFIPYSILLVDFDYDNGHGSDLDETGANDIQNDVYKKTSSTEHAGQDNGGEAGRGLDTNLLSQPTKPL</sequence>
<feature type="compositionally biased region" description="Polar residues" evidence="1">
    <location>
        <begin position="135"/>
        <end position="144"/>
    </location>
</feature>
<name>A0A4C1WBD3_EUMVA</name>
<evidence type="ECO:0000313" key="2">
    <source>
        <dbReference type="EMBL" id="GBP47792.1"/>
    </source>
</evidence>
<dbReference type="EMBL" id="BGZK01000510">
    <property type="protein sequence ID" value="GBP47792.1"/>
    <property type="molecule type" value="Genomic_DNA"/>
</dbReference>
<organism evidence="2 3">
    <name type="scientific">Eumeta variegata</name>
    <name type="common">Bagworm moth</name>
    <name type="synonym">Eumeta japonica</name>
    <dbReference type="NCBI Taxonomy" id="151549"/>
    <lineage>
        <taxon>Eukaryota</taxon>
        <taxon>Metazoa</taxon>
        <taxon>Ecdysozoa</taxon>
        <taxon>Arthropoda</taxon>
        <taxon>Hexapoda</taxon>
        <taxon>Insecta</taxon>
        <taxon>Pterygota</taxon>
        <taxon>Neoptera</taxon>
        <taxon>Endopterygota</taxon>
        <taxon>Lepidoptera</taxon>
        <taxon>Glossata</taxon>
        <taxon>Ditrysia</taxon>
        <taxon>Tineoidea</taxon>
        <taxon>Psychidae</taxon>
        <taxon>Oiketicinae</taxon>
        <taxon>Eumeta</taxon>
    </lineage>
</organism>
<comment type="caution">
    <text evidence="2">The sequence shown here is derived from an EMBL/GenBank/DDBJ whole genome shotgun (WGS) entry which is preliminary data.</text>
</comment>
<dbReference type="Proteomes" id="UP000299102">
    <property type="component" value="Unassembled WGS sequence"/>
</dbReference>
<feature type="region of interest" description="Disordered" evidence="1">
    <location>
        <begin position="96"/>
        <end position="144"/>
    </location>
</feature>
<reference evidence="2 3" key="1">
    <citation type="journal article" date="2019" name="Commun. Biol.">
        <title>The bagworm genome reveals a unique fibroin gene that provides high tensile strength.</title>
        <authorList>
            <person name="Kono N."/>
            <person name="Nakamura H."/>
            <person name="Ohtoshi R."/>
            <person name="Tomita M."/>
            <person name="Numata K."/>
            <person name="Arakawa K."/>
        </authorList>
    </citation>
    <scope>NUCLEOTIDE SEQUENCE [LARGE SCALE GENOMIC DNA]</scope>
</reference>
<proteinExistence type="predicted"/>
<keyword evidence="3" id="KW-1185">Reference proteome</keyword>
<protein>
    <submittedName>
        <fullName evidence="2">Uncharacterized protein</fullName>
    </submittedName>
</protein>
<gene>
    <name evidence="2" type="ORF">EVAR_79640_1</name>
</gene>
<evidence type="ECO:0000256" key="1">
    <source>
        <dbReference type="SAM" id="MobiDB-lite"/>
    </source>
</evidence>
<accession>A0A4C1WBD3</accession>